<reference evidence="1 2" key="1">
    <citation type="submission" date="2018-06" db="EMBL/GenBank/DDBJ databases">
        <authorList>
            <consortium name="Pathogen Informatics"/>
            <person name="Doyle S."/>
        </authorList>
    </citation>
    <scope>NUCLEOTIDE SEQUENCE [LARGE SCALE GENOMIC DNA]</scope>
    <source>
        <strain evidence="1 2">NCTC10060</strain>
    </source>
</reference>
<keyword evidence="1" id="KW-0119">Carbohydrate metabolism</keyword>
<dbReference type="PANTHER" id="PTHR47561">
    <property type="entry name" value="POLYSACCHARIDE DEACETYLASE FAMILY PROTEIN (AFU_ORTHOLOGUE AFUA_6G05030)"/>
    <property type="match status" value="1"/>
</dbReference>
<dbReference type="PANTHER" id="PTHR47561:SF1">
    <property type="entry name" value="POLYSACCHARIDE DEACETYLASE FAMILY PROTEIN (AFU_ORTHOLOGUE AFUA_6G05030)"/>
    <property type="match status" value="1"/>
</dbReference>
<dbReference type="Gene3D" id="3.20.20.370">
    <property type="entry name" value="Glycoside hydrolase/deacetylase"/>
    <property type="match status" value="1"/>
</dbReference>
<keyword evidence="1" id="KW-0378">Hydrolase</keyword>
<dbReference type="AlphaFoldDB" id="A0A379TTH2"/>
<keyword evidence="1" id="KW-0624">Polysaccharide degradation</keyword>
<keyword evidence="1" id="KW-0858">Xylan degradation</keyword>
<name>A0A379TTH2_SALDZ</name>
<accession>A0A379TTH2</accession>
<dbReference type="Proteomes" id="UP000254633">
    <property type="component" value="Unassembled WGS sequence"/>
</dbReference>
<dbReference type="SUPFAM" id="SSF88713">
    <property type="entry name" value="Glycoside hydrolase/deacetylase"/>
    <property type="match status" value="1"/>
</dbReference>
<proteinExistence type="predicted"/>
<keyword evidence="1" id="KW-0326">Glycosidase</keyword>
<dbReference type="InterPro" id="IPR011330">
    <property type="entry name" value="Glyco_hydro/deAcase_b/a-brl"/>
</dbReference>
<gene>
    <name evidence="1" type="ORF">NCTC10060_00926</name>
</gene>
<protein>
    <submittedName>
        <fullName evidence="1">Xylanase</fullName>
    </submittedName>
</protein>
<dbReference type="GO" id="GO:0045493">
    <property type="term" value="P:xylan catabolic process"/>
    <property type="evidence" value="ECO:0007669"/>
    <property type="project" value="UniProtKB-KW"/>
</dbReference>
<evidence type="ECO:0000313" key="1">
    <source>
        <dbReference type="EMBL" id="SUG53862.1"/>
    </source>
</evidence>
<evidence type="ECO:0000313" key="2">
    <source>
        <dbReference type="Proteomes" id="UP000254633"/>
    </source>
</evidence>
<sequence length="101" mass="11464">MGYLKLPEGKRIAVNLGVDVDAQSLWLGGFNRPSPSFMSRGEFGAQVGVPRLLKLFKENNIRTTFFIPGHSVDTFRKSVKRFLMPGMKSLTMATIMKTRRW</sequence>
<dbReference type="GO" id="GO:0016798">
    <property type="term" value="F:hydrolase activity, acting on glycosyl bonds"/>
    <property type="evidence" value="ECO:0007669"/>
    <property type="project" value="UniProtKB-KW"/>
</dbReference>
<organism evidence="1 2">
    <name type="scientific">Salmonella diarizonae</name>
    <dbReference type="NCBI Taxonomy" id="59204"/>
    <lineage>
        <taxon>Bacteria</taxon>
        <taxon>Pseudomonadati</taxon>
        <taxon>Pseudomonadota</taxon>
        <taxon>Gammaproteobacteria</taxon>
        <taxon>Enterobacterales</taxon>
        <taxon>Enterobacteriaceae</taxon>
        <taxon>Salmonella</taxon>
    </lineage>
</organism>
<dbReference type="EMBL" id="UGXH01000003">
    <property type="protein sequence ID" value="SUG53862.1"/>
    <property type="molecule type" value="Genomic_DNA"/>
</dbReference>